<evidence type="ECO:0000313" key="2">
    <source>
        <dbReference type="EMBL" id="QKM71009.1"/>
    </source>
</evidence>
<dbReference type="SUPFAM" id="SSF56281">
    <property type="entry name" value="Metallo-hydrolase/oxidoreductase"/>
    <property type="match status" value="1"/>
</dbReference>
<dbReference type="Gene3D" id="3.60.15.10">
    <property type="entry name" value="Ribonuclease Z/Hydroxyacylglutathione hydrolase-like"/>
    <property type="match status" value="1"/>
</dbReference>
<dbReference type="InterPro" id="IPR036866">
    <property type="entry name" value="RibonucZ/Hydroxyglut_hydro"/>
</dbReference>
<sequence length="233" mass="25104">MDIVDVRPRLTMFRFPIGQAYLWYDDDGLTLVDSGHSGAAAAVEEGIRAVGQDPSRLRRIVLTHCHRDHVGAAQELADRYGAEIVAHRLDAPVVRGEVPTPEPKLLDWEIPYYEHGLTVPAAPPTRVDREVEDGDDLGFGDGAVVVHAPGHTDGSMGIHLPRHGVLFTGDAIAAVERRVILGVFNTDRERAKASMSRLAALAPDTVCFGHGDPVTEDTAAILRAAAKEAAEAE</sequence>
<dbReference type="InterPro" id="IPR001279">
    <property type="entry name" value="Metallo-B-lactamas"/>
</dbReference>
<dbReference type="CDD" id="cd07721">
    <property type="entry name" value="yflN-like_MBL-fold"/>
    <property type="match status" value="1"/>
</dbReference>
<proteinExistence type="predicted"/>
<dbReference type="SMART" id="SM00849">
    <property type="entry name" value="Lactamase_B"/>
    <property type="match status" value="1"/>
</dbReference>
<dbReference type="Pfam" id="PF00753">
    <property type="entry name" value="Lactamase_B"/>
    <property type="match status" value="1"/>
</dbReference>
<name>I2MU26_STRT9</name>
<gene>
    <name evidence="2" type="ORF">STSU_031615</name>
</gene>
<evidence type="ECO:0000313" key="3">
    <source>
        <dbReference type="Proteomes" id="UP000005940"/>
    </source>
</evidence>
<dbReference type="RefSeq" id="WP_006350748.1">
    <property type="nucleotide sequence ID" value="NZ_CP029159.1"/>
</dbReference>
<keyword evidence="3" id="KW-1185">Reference proteome</keyword>
<dbReference type="Proteomes" id="UP000005940">
    <property type="component" value="Chromosome"/>
</dbReference>
<dbReference type="PANTHER" id="PTHR42951:SF17">
    <property type="entry name" value="METALLO-BETA-LACTAMASE DOMAIN-CONTAINING PROTEIN"/>
    <property type="match status" value="1"/>
</dbReference>
<accession>I2MU26</accession>
<dbReference type="PANTHER" id="PTHR42951">
    <property type="entry name" value="METALLO-BETA-LACTAMASE DOMAIN-CONTAINING"/>
    <property type="match status" value="1"/>
</dbReference>
<dbReference type="EMBL" id="CP029159">
    <property type="protein sequence ID" value="QKM71009.1"/>
    <property type="molecule type" value="Genomic_DNA"/>
</dbReference>
<reference evidence="2 3" key="1">
    <citation type="journal article" date="2012" name="J. Bacteriol.">
        <title>Draft genome of Streptomyces tsukubaensis NRRL 18488, the producer of the clinically important immunosuppressant tacrolimus (FK506).</title>
        <authorList>
            <person name="Barreiro C."/>
            <person name="Prieto C."/>
            <person name="Sola-Landa A."/>
            <person name="Solera E."/>
            <person name="Martinez-Castro M."/>
            <person name="Perez-Redondo R."/>
            <person name="Garcia-Estrada C."/>
            <person name="Aparicio J.F."/>
            <person name="Fernandez-Martinez L.T."/>
            <person name="Santos-Aberturas J."/>
            <person name="Salehi-Najafabadi Z."/>
            <person name="Rodriguez-Garcia A."/>
            <person name="Tauch A."/>
            <person name="Martin J.F."/>
        </authorList>
    </citation>
    <scope>NUCLEOTIDE SEQUENCE [LARGE SCALE GENOMIC DNA]</scope>
    <source>
        <strain evidence="3">DSM 42081 / NBRC 108919 / NRRL 18488 / 9993</strain>
    </source>
</reference>
<dbReference type="InterPro" id="IPR050855">
    <property type="entry name" value="NDM-1-like"/>
</dbReference>
<feature type="domain" description="Metallo-beta-lactamase" evidence="1">
    <location>
        <begin position="17"/>
        <end position="210"/>
    </location>
</feature>
<dbReference type="GO" id="GO:0016787">
    <property type="term" value="F:hydrolase activity"/>
    <property type="evidence" value="ECO:0007669"/>
    <property type="project" value="UniProtKB-KW"/>
</dbReference>
<organism evidence="2 3">
    <name type="scientific">Streptomyces tsukubensis (strain DSM 42081 / NBRC 108919 / NRRL 18488 / 9993)</name>
    <dbReference type="NCBI Taxonomy" id="1114943"/>
    <lineage>
        <taxon>Bacteria</taxon>
        <taxon>Bacillati</taxon>
        <taxon>Actinomycetota</taxon>
        <taxon>Actinomycetes</taxon>
        <taxon>Kitasatosporales</taxon>
        <taxon>Streptomycetaceae</taxon>
        <taxon>Streptomyces</taxon>
    </lineage>
</organism>
<protein>
    <submittedName>
        <fullName evidence="2">MBL fold metallo-hydrolase</fullName>
    </submittedName>
</protein>
<evidence type="ECO:0000259" key="1">
    <source>
        <dbReference type="SMART" id="SM00849"/>
    </source>
</evidence>
<dbReference type="AlphaFoldDB" id="I2MU26"/>